<dbReference type="OrthoDB" id="8562564at2"/>
<reference evidence="1 2" key="1">
    <citation type="submission" date="2019-07" db="EMBL/GenBank/DDBJ databases">
        <title>Tepidimonas sediminis YIM 72259 draft genome.</title>
        <authorList>
            <person name="Da Costa M.S."/>
            <person name="Froufe H.J.C."/>
            <person name="Egas C."/>
            <person name="Albuquerque L."/>
        </authorList>
    </citation>
    <scope>NUCLEOTIDE SEQUENCE [LARGE SCALE GENOMIC DNA]</scope>
    <source>
        <strain evidence="1 2">YIM 72259</strain>
    </source>
</reference>
<sequence length="239" mass="24806">MTSRRRLTAIVAATLLAGCAVRPPVPDWRLDLRQAVEQGVAAELQARDRGAALHWARAEQAARSAADAQALARVALLRCALRLAAAQPGACRAAEPFLPDASAAERAYAAWLAGALPPPAAEGAGGAMPVTLPASTLALRALGPTPDPATALVALRGLDDPVSRLVAGGWLWQAGRLDSEGVALLVDTAAAQGWRRPLAAWLAVQQRLAEQTGDVATAQRARRRLAWLLQSGSDAAPAP</sequence>
<dbReference type="EMBL" id="VJND01000007">
    <property type="protein sequence ID" value="TSE25421.1"/>
    <property type="molecule type" value="Genomic_DNA"/>
</dbReference>
<organism evidence="1 2">
    <name type="scientific">Tepidimonas sediminis</name>
    <dbReference type="NCBI Taxonomy" id="2588941"/>
    <lineage>
        <taxon>Bacteria</taxon>
        <taxon>Pseudomonadati</taxon>
        <taxon>Pseudomonadota</taxon>
        <taxon>Betaproteobacteria</taxon>
        <taxon>Burkholderiales</taxon>
        <taxon>Tepidimonas</taxon>
    </lineage>
</organism>
<accession>A0A554WPB7</accession>
<evidence type="ECO:0008006" key="3">
    <source>
        <dbReference type="Google" id="ProtNLM"/>
    </source>
</evidence>
<dbReference type="AlphaFoldDB" id="A0A554WPB7"/>
<name>A0A554WPB7_9BURK</name>
<dbReference type="Proteomes" id="UP000320225">
    <property type="component" value="Unassembled WGS sequence"/>
</dbReference>
<comment type="caution">
    <text evidence="1">The sequence shown here is derived from an EMBL/GenBank/DDBJ whole genome shotgun (WGS) entry which is preliminary data.</text>
</comment>
<evidence type="ECO:0000313" key="2">
    <source>
        <dbReference type="Proteomes" id="UP000320225"/>
    </source>
</evidence>
<keyword evidence="2" id="KW-1185">Reference proteome</keyword>
<dbReference type="PROSITE" id="PS51257">
    <property type="entry name" value="PROKAR_LIPOPROTEIN"/>
    <property type="match status" value="1"/>
</dbReference>
<protein>
    <recommendedName>
        <fullName evidence="3">Lipoprotein</fullName>
    </recommendedName>
</protein>
<proteinExistence type="predicted"/>
<dbReference type="RefSeq" id="WP_143894931.1">
    <property type="nucleotide sequence ID" value="NZ_VJND01000007.1"/>
</dbReference>
<gene>
    <name evidence="1" type="ORF">Tsedi_01338</name>
</gene>
<evidence type="ECO:0000313" key="1">
    <source>
        <dbReference type="EMBL" id="TSE25421.1"/>
    </source>
</evidence>